<dbReference type="Pfam" id="PF07727">
    <property type="entry name" value="RVT_2"/>
    <property type="match status" value="1"/>
</dbReference>
<accession>A0A699IL66</accession>
<protein>
    <submittedName>
        <fullName evidence="3">Retrovirus-related Pol polyprotein from transposon TNT 1-94</fullName>
    </submittedName>
</protein>
<feature type="compositionally biased region" description="Basic and acidic residues" evidence="1">
    <location>
        <begin position="63"/>
        <end position="85"/>
    </location>
</feature>
<organism evidence="3">
    <name type="scientific">Tanacetum cinerariifolium</name>
    <name type="common">Dalmatian daisy</name>
    <name type="synonym">Chrysanthemum cinerariifolium</name>
    <dbReference type="NCBI Taxonomy" id="118510"/>
    <lineage>
        <taxon>Eukaryota</taxon>
        <taxon>Viridiplantae</taxon>
        <taxon>Streptophyta</taxon>
        <taxon>Embryophyta</taxon>
        <taxon>Tracheophyta</taxon>
        <taxon>Spermatophyta</taxon>
        <taxon>Magnoliopsida</taxon>
        <taxon>eudicotyledons</taxon>
        <taxon>Gunneridae</taxon>
        <taxon>Pentapetalae</taxon>
        <taxon>asterids</taxon>
        <taxon>campanulids</taxon>
        <taxon>Asterales</taxon>
        <taxon>Asteraceae</taxon>
        <taxon>Asteroideae</taxon>
        <taxon>Anthemideae</taxon>
        <taxon>Anthemidinae</taxon>
        <taxon>Tanacetum</taxon>
    </lineage>
</organism>
<proteinExistence type="predicted"/>
<sequence length="191" mass="21524">MFDESFNPPSSATSLVQVVNTPRTVDLADSAMSTSINQDAPSTSIPSTQEQEHSPIISQGVEESPKIPHFNDDPLHESLHEDSTTKRSSSHVRPSHTSFEILVEPKTYKEAMLEPSRIDAMQEEIHTFERLQVWELVSCPDLVMLIKLKWIFKVKKDECGGVLKNKARLVTKGCQQEEGIDFKESFSLILE</sequence>
<evidence type="ECO:0000256" key="1">
    <source>
        <dbReference type="SAM" id="MobiDB-lite"/>
    </source>
</evidence>
<comment type="caution">
    <text evidence="3">The sequence shown here is derived from an EMBL/GenBank/DDBJ whole genome shotgun (WGS) entry which is preliminary data.</text>
</comment>
<gene>
    <name evidence="3" type="ORF">Tci_542977</name>
</gene>
<reference evidence="3" key="1">
    <citation type="journal article" date="2019" name="Sci. Rep.">
        <title>Draft genome of Tanacetum cinerariifolium, the natural source of mosquito coil.</title>
        <authorList>
            <person name="Yamashiro T."/>
            <person name="Shiraishi A."/>
            <person name="Satake H."/>
            <person name="Nakayama K."/>
        </authorList>
    </citation>
    <scope>NUCLEOTIDE SEQUENCE</scope>
</reference>
<evidence type="ECO:0000313" key="3">
    <source>
        <dbReference type="EMBL" id="GEZ71004.1"/>
    </source>
</evidence>
<dbReference type="AlphaFoldDB" id="A0A699IL66"/>
<feature type="domain" description="Reverse transcriptase Ty1/copia-type" evidence="2">
    <location>
        <begin position="132"/>
        <end position="189"/>
    </location>
</feature>
<dbReference type="EMBL" id="BKCJ010313136">
    <property type="protein sequence ID" value="GEZ71004.1"/>
    <property type="molecule type" value="Genomic_DNA"/>
</dbReference>
<evidence type="ECO:0000259" key="2">
    <source>
        <dbReference type="Pfam" id="PF07727"/>
    </source>
</evidence>
<dbReference type="InterPro" id="IPR013103">
    <property type="entry name" value="RVT_2"/>
</dbReference>
<feature type="region of interest" description="Disordered" evidence="1">
    <location>
        <begin position="35"/>
        <end position="96"/>
    </location>
</feature>
<feature type="compositionally biased region" description="Polar residues" evidence="1">
    <location>
        <begin position="35"/>
        <end position="49"/>
    </location>
</feature>
<name>A0A699IL66_TANCI</name>